<dbReference type="Gene3D" id="3.40.50.2300">
    <property type="match status" value="1"/>
</dbReference>
<name>A0A381PDG1_9ZZZZ</name>
<dbReference type="SUPFAM" id="SSF52172">
    <property type="entry name" value="CheY-like"/>
    <property type="match status" value="1"/>
</dbReference>
<dbReference type="AlphaFoldDB" id="A0A381PDG1"/>
<protein>
    <recommendedName>
        <fullName evidence="1">Pyruvate phosphate dikinase AMP/ATP-binding domain-containing protein</fullName>
    </recommendedName>
</protein>
<dbReference type="SUPFAM" id="SSF56059">
    <property type="entry name" value="Glutathione synthetase ATP-binding domain-like"/>
    <property type="match status" value="1"/>
</dbReference>
<organism evidence="2">
    <name type="scientific">marine metagenome</name>
    <dbReference type="NCBI Taxonomy" id="408172"/>
    <lineage>
        <taxon>unclassified sequences</taxon>
        <taxon>metagenomes</taxon>
        <taxon>ecological metagenomes</taxon>
    </lineage>
</organism>
<dbReference type="Pfam" id="PF01326">
    <property type="entry name" value="PPDK_N"/>
    <property type="match status" value="1"/>
</dbReference>
<dbReference type="Gene3D" id="3.30.1490.20">
    <property type="entry name" value="ATP-grasp fold, A domain"/>
    <property type="match status" value="1"/>
</dbReference>
<gene>
    <name evidence="2" type="ORF">METZ01_LOCUS17182</name>
</gene>
<dbReference type="GO" id="GO:0005524">
    <property type="term" value="F:ATP binding"/>
    <property type="evidence" value="ECO:0007669"/>
    <property type="project" value="InterPro"/>
</dbReference>
<dbReference type="InterPro" id="IPR013815">
    <property type="entry name" value="ATP_grasp_subdomain_1"/>
</dbReference>
<dbReference type="GO" id="GO:0016301">
    <property type="term" value="F:kinase activity"/>
    <property type="evidence" value="ECO:0007669"/>
    <property type="project" value="InterPro"/>
</dbReference>
<sequence>MPDVRPDKRSLGSGSRLRSFKDLGRYRVNDILLVSTLYDSFILSEDGQLSEVMLDEFLDLDLHHTPRLRRVSTGDHALRIARDEGRYNLIISSMHVADMSAKTLAEKVEAAGLQTPVISLAYDIRDLSDVDVSQVGSKVDRVFLWQGDVRILLAIVKYVEDRMNVARDTGEMGVQAIIVIEDNVRFYSSFLPVIYTELMRHSHSLLPDGMNRSHKLMRIQARPKILLCGTYEEACRYFDAYQDDVLGVISDVSFPKDGQLFKRAGVEFAKRVRELQPDVPIMLQSGLHDLEIASEAASLGVPYVMKDSPTLLQELREFMNEGFGFGDFVFRTPDGAVVSVARDLRELENQLHTVPPESVAFHGERNHFSRWLKARTEFELAHFLRPRRVSDYETVEGLRDTLIDALRSYRRQQHRGVVADFEAEMFEPESDFSRIGSGSLGGKGRGLAFVNFMLSDYDLEARFPEVQVSVPAAVVLATDIFDRTLEENNLRDFALESKDHQEVANRFRKARFPRDVYQQLRDLLKLATYPLAIRSSSLLEDSQYQPFAGIYQTVMLSNDQEDLDVRVERLLAAIRAVYLSMFTGRTKSYLGTSPYRLEEEKMAVIIQKVTGLTHGNRFYPDISGVARSHNFYPVSPIKAKDGITAVALGLGATVVDGNVCFRFCPKYPQHVMQFSSVDDILRNSQRHFYGLELGGEEDAPTTDIDTEFKLKQFGLEVAEQDGSLQFLGSTYSPENNAIYDGVARQGVRLVSFAPVLKHEIFPLADILELMLEIGRRATGSPVEIEFAANVKRSESSKSEFTFLQLRPLALSRELVDMNIGSVEKKDLICSSQVVLGHGKVDDIFDIVVVSRDTFDRASTGEIAAEVGRLNADLVQQGIPYVLIGIGRWGSHEPWLGIPVTWDQIAGAKVIVEAGFENFKIRPSQGSHFFHNLTAFNVGYFTVNPESGEGIVDWPWLSAQPAVTKLTYVRHLRLDRPITIKMNGKKSEGVILKP</sequence>
<dbReference type="EMBL" id="UINC01000931">
    <property type="protein sequence ID" value="SUZ64328.1"/>
    <property type="molecule type" value="Genomic_DNA"/>
</dbReference>
<proteinExistence type="predicted"/>
<evidence type="ECO:0000313" key="2">
    <source>
        <dbReference type="EMBL" id="SUZ64328.1"/>
    </source>
</evidence>
<reference evidence="2" key="1">
    <citation type="submission" date="2018-05" db="EMBL/GenBank/DDBJ databases">
        <authorList>
            <person name="Lanie J.A."/>
            <person name="Ng W.-L."/>
            <person name="Kazmierczak K.M."/>
            <person name="Andrzejewski T.M."/>
            <person name="Davidsen T.M."/>
            <person name="Wayne K.J."/>
            <person name="Tettelin H."/>
            <person name="Glass J.I."/>
            <person name="Rusch D."/>
            <person name="Podicherti R."/>
            <person name="Tsui H.-C.T."/>
            <person name="Winkler M.E."/>
        </authorList>
    </citation>
    <scope>NUCLEOTIDE SEQUENCE</scope>
</reference>
<feature type="domain" description="Pyruvate phosphate dikinase AMP/ATP-binding" evidence="1">
    <location>
        <begin position="439"/>
        <end position="812"/>
    </location>
</feature>
<dbReference type="InterPro" id="IPR011006">
    <property type="entry name" value="CheY-like_superfamily"/>
</dbReference>
<dbReference type="InterPro" id="IPR002192">
    <property type="entry name" value="PPDK_AMP/ATP-bd"/>
</dbReference>
<accession>A0A381PDG1</accession>
<evidence type="ECO:0000259" key="1">
    <source>
        <dbReference type="Pfam" id="PF01326"/>
    </source>
</evidence>